<name>A0A0F5YEZ6_9CYAN</name>
<gene>
    <name evidence="2" type="ORF">WN50_14945</name>
</gene>
<comment type="caution">
    <text evidence="2">The sequence shown here is derived from an EMBL/GenBank/DDBJ whole genome shotgun (WGS) entry which is preliminary data.</text>
</comment>
<proteinExistence type="predicted"/>
<dbReference type="Proteomes" id="UP000033607">
    <property type="component" value="Unassembled WGS sequence"/>
</dbReference>
<evidence type="ECO:0000259" key="1">
    <source>
        <dbReference type="Pfam" id="PF05157"/>
    </source>
</evidence>
<evidence type="ECO:0000313" key="2">
    <source>
        <dbReference type="EMBL" id="KKD37333.2"/>
    </source>
</evidence>
<protein>
    <recommendedName>
        <fullName evidence="1">Type II secretion system protein GspE N-terminal domain-containing protein</fullName>
    </recommendedName>
</protein>
<dbReference type="AlphaFoldDB" id="A0A0F5YEZ6"/>
<dbReference type="Pfam" id="PF05157">
    <property type="entry name" value="MshEN"/>
    <property type="match status" value="1"/>
</dbReference>
<feature type="domain" description="Type II secretion system protein GspE N-terminal" evidence="1">
    <location>
        <begin position="22"/>
        <end position="71"/>
    </location>
</feature>
<dbReference type="PATRIC" id="fig|1637645.4.peg.6806"/>
<accession>A0A0F5YEZ6</accession>
<dbReference type="OrthoDB" id="503913at2"/>
<dbReference type="EMBL" id="LATL02000348">
    <property type="protein sequence ID" value="KKD37333.2"/>
    <property type="molecule type" value="Genomic_DNA"/>
</dbReference>
<sequence length="347" mass="39583">MFAQTPTNEATSMDAELIFPLIDSILPFEVCLHYQVLPLSLIDNCLRLGVVDPDDHSALDYVNKMLAYRHCSVQTQKISFPEQEAILSAYLYHTQNSQNTDIAQENYSKNQVKKNDNGYSNPQINSNNYSVYESKDQHKLVENHYTKNSHTLEIYTNYFNHPIEVLATLTPEKLLHELLGRVLAGGIGRLFFERQGCTGRILWSQDGVLQSVLENLEASQFQGVINELKRLLELPLIPVEKSKQAEIERIYSGTHILLRLRVTPGEYGEEANLQVLRGAALKFHQQHKMAVLSRDALRLAQQLEKKLTEIEQRSDSAPLPSDNLPLLTQLLKTILRQIEALLQKDEH</sequence>
<dbReference type="InterPro" id="IPR007831">
    <property type="entry name" value="T2SS_GspE_N"/>
</dbReference>
<dbReference type="InterPro" id="IPR037257">
    <property type="entry name" value="T2SS_E_N_sf"/>
</dbReference>
<dbReference type="SUPFAM" id="SSF160246">
    <property type="entry name" value="EspE N-terminal domain-like"/>
    <property type="match status" value="1"/>
</dbReference>
<organism evidence="2 3">
    <name type="scientific">Limnoraphis robusta CS-951</name>
    <dbReference type="NCBI Taxonomy" id="1637645"/>
    <lineage>
        <taxon>Bacteria</taxon>
        <taxon>Bacillati</taxon>
        <taxon>Cyanobacteriota</taxon>
        <taxon>Cyanophyceae</taxon>
        <taxon>Oscillatoriophycideae</taxon>
        <taxon>Oscillatoriales</taxon>
        <taxon>Sirenicapillariaceae</taxon>
        <taxon>Limnoraphis</taxon>
    </lineage>
</organism>
<evidence type="ECO:0000313" key="3">
    <source>
        <dbReference type="Proteomes" id="UP000033607"/>
    </source>
</evidence>
<reference evidence="2 3" key="1">
    <citation type="submission" date="2015-06" db="EMBL/GenBank/DDBJ databases">
        <title>Draft genome assembly of filamentous brackish cyanobacterium Limnoraphis robusta strain CS-951.</title>
        <authorList>
            <person name="Willis A."/>
            <person name="Parks M."/>
            <person name="Burford M.A."/>
        </authorList>
    </citation>
    <scope>NUCLEOTIDE SEQUENCE [LARGE SCALE GENOMIC DNA]</scope>
    <source>
        <strain evidence="2 3">CS-951</strain>
    </source>
</reference>